<evidence type="ECO:0000313" key="7">
    <source>
        <dbReference type="Proteomes" id="UP000177583"/>
    </source>
</evidence>
<organism evidence="6 7">
    <name type="scientific">Candidatus Lambdaproteobacteria bacterium RIFOXYD2_FULL_56_26</name>
    <dbReference type="NCBI Taxonomy" id="1817773"/>
    <lineage>
        <taxon>Bacteria</taxon>
        <taxon>Pseudomonadati</taxon>
        <taxon>Pseudomonadota</taxon>
        <taxon>Candidatus Lambdaproteobacteria</taxon>
    </lineage>
</organism>
<dbReference type="GO" id="GO:0016020">
    <property type="term" value="C:membrane"/>
    <property type="evidence" value="ECO:0007669"/>
    <property type="project" value="UniProtKB-SubCell"/>
</dbReference>
<dbReference type="GO" id="GO:0009403">
    <property type="term" value="P:toxin biosynthetic process"/>
    <property type="evidence" value="ECO:0007669"/>
    <property type="project" value="InterPro"/>
</dbReference>
<feature type="transmembrane region" description="Helical" evidence="5">
    <location>
        <begin position="134"/>
        <end position="151"/>
    </location>
</feature>
<keyword evidence="4 5" id="KW-0472">Membrane</keyword>
<dbReference type="InterPro" id="IPR003825">
    <property type="entry name" value="Colicin-V_CvpA"/>
</dbReference>
<comment type="caution">
    <text evidence="6">The sequence shown here is derived from an EMBL/GenBank/DDBJ whole genome shotgun (WGS) entry which is preliminary data.</text>
</comment>
<feature type="transmembrane region" description="Helical" evidence="5">
    <location>
        <begin position="99"/>
        <end position="122"/>
    </location>
</feature>
<keyword evidence="2 5" id="KW-0812">Transmembrane</keyword>
<evidence type="ECO:0000256" key="5">
    <source>
        <dbReference type="SAM" id="Phobius"/>
    </source>
</evidence>
<evidence type="ECO:0000313" key="6">
    <source>
        <dbReference type="EMBL" id="OGH05031.1"/>
    </source>
</evidence>
<gene>
    <name evidence="6" type="ORF">A2557_08650</name>
</gene>
<dbReference type="Pfam" id="PF02674">
    <property type="entry name" value="Colicin_V"/>
    <property type="match status" value="1"/>
</dbReference>
<name>A0A1F6H3T6_9PROT</name>
<feature type="transmembrane region" description="Helical" evidence="5">
    <location>
        <begin position="60"/>
        <end position="79"/>
    </location>
</feature>
<accession>A0A1F6H3T6</accession>
<keyword evidence="3 5" id="KW-1133">Transmembrane helix</keyword>
<sequence length="152" mass="16354">MNSFDLIFLLLWMFFLVAAWMRGPVLEFCELLGLGIVTAEKAQAASTGLLAPTFEALGPMAWVLYLAILALGLFLGQLAKKALQPVHQKLPPQGAARHWSLVFSVGKVLGINLVITLLVSRFYATGTAELTGSFFYPPLAALVSLLSGANFA</sequence>
<dbReference type="Proteomes" id="UP000177583">
    <property type="component" value="Unassembled WGS sequence"/>
</dbReference>
<evidence type="ECO:0000256" key="1">
    <source>
        <dbReference type="ARBA" id="ARBA00004141"/>
    </source>
</evidence>
<proteinExistence type="predicted"/>
<evidence type="ECO:0000256" key="3">
    <source>
        <dbReference type="ARBA" id="ARBA00022989"/>
    </source>
</evidence>
<evidence type="ECO:0000256" key="4">
    <source>
        <dbReference type="ARBA" id="ARBA00023136"/>
    </source>
</evidence>
<reference evidence="6 7" key="1">
    <citation type="journal article" date="2016" name="Nat. Commun.">
        <title>Thousands of microbial genomes shed light on interconnected biogeochemical processes in an aquifer system.</title>
        <authorList>
            <person name="Anantharaman K."/>
            <person name="Brown C.T."/>
            <person name="Hug L.A."/>
            <person name="Sharon I."/>
            <person name="Castelle C.J."/>
            <person name="Probst A.J."/>
            <person name="Thomas B.C."/>
            <person name="Singh A."/>
            <person name="Wilkins M.J."/>
            <person name="Karaoz U."/>
            <person name="Brodie E.L."/>
            <person name="Williams K.H."/>
            <person name="Hubbard S.S."/>
            <person name="Banfield J.F."/>
        </authorList>
    </citation>
    <scope>NUCLEOTIDE SEQUENCE [LARGE SCALE GENOMIC DNA]</scope>
</reference>
<comment type="subcellular location">
    <subcellularLocation>
        <location evidence="1">Membrane</location>
        <topology evidence="1">Multi-pass membrane protein</topology>
    </subcellularLocation>
</comment>
<dbReference type="EMBL" id="MFNF01000001">
    <property type="protein sequence ID" value="OGH05031.1"/>
    <property type="molecule type" value="Genomic_DNA"/>
</dbReference>
<dbReference type="AlphaFoldDB" id="A0A1F6H3T6"/>
<evidence type="ECO:0000256" key="2">
    <source>
        <dbReference type="ARBA" id="ARBA00022692"/>
    </source>
</evidence>
<protein>
    <submittedName>
        <fullName evidence="6">Uncharacterized protein</fullName>
    </submittedName>
</protein>